<dbReference type="Gene3D" id="3.40.1390.10">
    <property type="entry name" value="MurE/MurF, N-terminal domain"/>
    <property type="match status" value="1"/>
</dbReference>
<dbReference type="GO" id="GO:0005524">
    <property type="term" value="F:ATP binding"/>
    <property type="evidence" value="ECO:0007669"/>
    <property type="project" value="UniProtKB-KW"/>
</dbReference>
<organism evidence="6">
    <name type="scientific">marine sediment metagenome</name>
    <dbReference type="NCBI Taxonomy" id="412755"/>
    <lineage>
        <taxon>unclassified sequences</taxon>
        <taxon>metagenomes</taxon>
        <taxon>ecological metagenomes</taxon>
    </lineage>
</organism>
<feature type="domain" description="Mur ligase N-terminal catalytic" evidence="4">
    <location>
        <begin position="36"/>
        <end position="81"/>
    </location>
</feature>
<evidence type="ECO:0000259" key="4">
    <source>
        <dbReference type="Pfam" id="PF01225"/>
    </source>
</evidence>
<dbReference type="Gene3D" id="3.40.1190.10">
    <property type="entry name" value="Mur-like, catalytic domain"/>
    <property type="match status" value="1"/>
</dbReference>
<evidence type="ECO:0000256" key="1">
    <source>
        <dbReference type="ARBA" id="ARBA00022598"/>
    </source>
</evidence>
<reference evidence="6" key="1">
    <citation type="journal article" date="2014" name="Front. Microbiol.">
        <title>High frequency of phylogenetically diverse reductive dehalogenase-homologous genes in deep subseafloor sedimentary metagenomes.</title>
        <authorList>
            <person name="Kawai M."/>
            <person name="Futagami T."/>
            <person name="Toyoda A."/>
            <person name="Takaki Y."/>
            <person name="Nishi S."/>
            <person name="Hori S."/>
            <person name="Arai W."/>
            <person name="Tsubouchi T."/>
            <person name="Morono Y."/>
            <person name="Uchiyama I."/>
            <person name="Ito T."/>
            <person name="Fujiyama A."/>
            <person name="Inagaki F."/>
            <person name="Takami H."/>
        </authorList>
    </citation>
    <scope>NUCLEOTIDE SEQUENCE</scope>
    <source>
        <strain evidence="6">Expedition CK06-06</strain>
    </source>
</reference>
<dbReference type="EMBL" id="BART01018137">
    <property type="protein sequence ID" value="GAG86401.1"/>
    <property type="molecule type" value="Genomic_DNA"/>
</dbReference>
<dbReference type="SUPFAM" id="SSF53623">
    <property type="entry name" value="MurD-like peptide ligases, catalytic domain"/>
    <property type="match status" value="1"/>
</dbReference>
<dbReference type="InterPro" id="IPR013221">
    <property type="entry name" value="Mur_ligase_cen"/>
</dbReference>
<evidence type="ECO:0000313" key="6">
    <source>
        <dbReference type="EMBL" id="GAG86401.1"/>
    </source>
</evidence>
<keyword evidence="2" id="KW-0547">Nucleotide-binding</keyword>
<keyword evidence="1" id="KW-0436">Ligase</keyword>
<dbReference type="PANTHER" id="PTHR43024">
    <property type="entry name" value="UDP-N-ACETYLMURAMOYL-TRIPEPTIDE--D-ALANYL-D-ALANINE LIGASE"/>
    <property type="match status" value="1"/>
</dbReference>
<evidence type="ECO:0000259" key="5">
    <source>
        <dbReference type="Pfam" id="PF08245"/>
    </source>
</evidence>
<gene>
    <name evidence="6" type="ORF">S01H4_34298</name>
</gene>
<evidence type="ECO:0000256" key="2">
    <source>
        <dbReference type="ARBA" id="ARBA00022741"/>
    </source>
</evidence>
<dbReference type="InterPro" id="IPR051046">
    <property type="entry name" value="MurCDEF_CellWall_CoF430Synth"/>
</dbReference>
<evidence type="ECO:0008006" key="7">
    <source>
        <dbReference type="Google" id="ProtNLM"/>
    </source>
</evidence>
<name>X1CQ58_9ZZZZ</name>
<dbReference type="SUPFAM" id="SSF63418">
    <property type="entry name" value="MurE/MurF N-terminal domain"/>
    <property type="match status" value="1"/>
</dbReference>
<dbReference type="InterPro" id="IPR000713">
    <property type="entry name" value="Mur_ligase_N"/>
</dbReference>
<dbReference type="InterPro" id="IPR036565">
    <property type="entry name" value="Mur-like_cat_sf"/>
</dbReference>
<keyword evidence="3" id="KW-0067">ATP-binding</keyword>
<evidence type="ECO:0000256" key="3">
    <source>
        <dbReference type="ARBA" id="ARBA00022840"/>
    </source>
</evidence>
<accession>X1CQ58</accession>
<dbReference type="InterPro" id="IPR035911">
    <property type="entry name" value="MurE/MurF_N"/>
</dbReference>
<dbReference type="Pfam" id="PF01225">
    <property type="entry name" value="Mur_ligase"/>
    <property type="match status" value="1"/>
</dbReference>
<feature type="non-terminal residue" evidence="6">
    <location>
        <position position="226"/>
    </location>
</feature>
<protein>
    <recommendedName>
        <fullName evidence="7">Mur ligase central domain-containing protein</fullName>
    </recommendedName>
</protein>
<dbReference type="AlphaFoldDB" id="X1CQ58"/>
<dbReference type="GO" id="GO:0016881">
    <property type="term" value="F:acid-amino acid ligase activity"/>
    <property type="evidence" value="ECO:0007669"/>
    <property type="project" value="InterPro"/>
</dbReference>
<proteinExistence type="predicted"/>
<sequence>MTEKNSFSINYQELLTALGARAVSDAPSEGELSFTAVCTDNREAVKNSIFFARTGEQTDGHRFIEAAVSSGATACIVSDSWANSADAKTLINKMPDTVFLAVKDTTIAFGDLARWWRQQLNVPVIAITGSNGKTTTKEMVRHALEQLVGAGTANEKSFNNHVGLPATILKASRSDKWLLLEAGMNHAGELRYLASIAKPSVAAVLNVGPVHLEYFSSLSVIADAKC</sequence>
<dbReference type="PANTHER" id="PTHR43024:SF1">
    <property type="entry name" value="UDP-N-ACETYLMURAMOYL-TRIPEPTIDE--D-ALANYL-D-ALANINE LIGASE"/>
    <property type="match status" value="1"/>
</dbReference>
<feature type="domain" description="Mur ligase central" evidence="5">
    <location>
        <begin position="127"/>
        <end position="226"/>
    </location>
</feature>
<comment type="caution">
    <text evidence="6">The sequence shown here is derived from an EMBL/GenBank/DDBJ whole genome shotgun (WGS) entry which is preliminary data.</text>
</comment>
<dbReference type="Pfam" id="PF08245">
    <property type="entry name" value="Mur_ligase_M"/>
    <property type="match status" value="1"/>
</dbReference>